<gene>
    <name evidence="4" type="ORF">A3K42_00870</name>
</gene>
<dbReference type="CDD" id="cd00473">
    <property type="entry name" value="bS6"/>
    <property type="match status" value="1"/>
</dbReference>
<organism evidence="4 5">
    <name type="scientific">candidate division WWE3 bacterium RBG_13_37_7</name>
    <dbReference type="NCBI Taxonomy" id="1802609"/>
    <lineage>
        <taxon>Bacteria</taxon>
        <taxon>Katanobacteria</taxon>
    </lineage>
</organism>
<keyword evidence="4" id="KW-0689">Ribosomal protein</keyword>
<evidence type="ECO:0000256" key="1">
    <source>
        <dbReference type="ARBA" id="ARBA00009512"/>
    </source>
</evidence>
<dbReference type="Proteomes" id="UP000178270">
    <property type="component" value="Unassembled WGS sequence"/>
</dbReference>
<comment type="caution">
    <text evidence="4">The sequence shown here is derived from an EMBL/GenBank/DDBJ whole genome shotgun (WGS) entry which is preliminary data.</text>
</comment>
<evidence type="ECO:0000313" key="4">
    <source>
        <dbReference type="EMBL" id="OGC38701.1"/>
    </source>
</evidence>
<protein>
    <recommendedName>
        <fullName evidence="2">Small ribosomal subunit protein bS6</fullName>
    </recommendedName>
    <alternativeName>
        <fullName evidence="3">30S ribosomal protein S6</fullName>
    </alternativeName>
</protein>
<dbReference type="EMBL" id="MEUS01000021">
    <property type="protein sequence ID" value="OGC38701.1"/>
    <property type="molecule type" value="Genomic_DNA"/>
</dbReference>
<accession>A0A1F4U1E8</accession>
<dbReference type="NCBIfam" id="TIGR00166">
    <property type="entry name" value="S6"/>
    <property type="match status" value="1"/>
</dbReference>
<evidence type="ECO:0000256" key="3">
    <source>
        <dbReference type="ARBA" id="ARBA00035520"/>
    </source>
</evidence>
<evidence type="ECO:0000313" key="5">
    <source>
        <dbReference type="Proteomes" id="UP000178270"/>
    </source>
</evidence>
<dbReference type="GO" id="GO:0019843">
    <property type="term" value="F:rRNA binding"/>
    <property type="evidence" value="ECO:0007669"/>
    <property type="project" value="InterPro"/>
</dbReference>
<proteinExistence type="inferred from homology"/>
<dbReference type="Pfam" id="PF01250">
    <property type="entry name" value="Ribosomal_S6"/>
    <property type="match status" value="1"/>
</dbReference>
<keyword evidence="4" id="KW-0687">Ribonucleoprotein</keyword>
<dbReference type="SUPFAM" id="SSF54995">
    <property type="entry name" value="Ribosomal protein S6"/>
    <property type="match status" value="1"/>
</dbReference>
<name>A0A1F4U1E8_UNCKA</name>
<dbReference type="InterPro" id="IPR000529">
    <property type="entry name" value="Ribosomal_bS6"/>
</dbReference>
<evidence type="ECO:0000256" key="2">
    <source>
        <dbReference type="ARBA" id="ARBA00035294"/>
    </source>
</evidence>
<reference evidence="4 5" key="1">
    <citation type="journal article" date="2016" name="Nat. Commun.">
        <title>Thousands of microbial genomes shed light on interconnected biogeochemical processes in an aquifer system.</title>
        <authorList>
            <person name="Anantharaman K."/>
            <person name="Brown C.T."/>
            <person name="Hug L.A."/>
            <person name="Sharon I."/>
            <person name="Castelle C.J."/>
            <person name="Probst A.J."/>
            <person name="Thomas B.C."/>
            <person name="Singh A."/>
            <person name="Wilkins M.J."/>
            <person name="Karaoz U."/>
            <person name="Brodie E.L."/>
            <person name="Williams K.H."/>
            <person name="Hubbard S.S."/>
            <person name="Banfield J.F."/>
        </authorList>
    </citation>
    <scope>NUCLEOTIDE SEQUENCE [LARGE SCALE GENOMIC DNA]</scope>
</reference>
<dbReference type="Gene3D" id="3.30.70.60">
    <property type="match status" value="1"/>
</dbReference>
<dbReference type="InterPro" id="IPR035980">
    <property type="entry name" value="Ribosomal_bS6_sf"/>
</dbReference>
<dbReference type="GO" id="GO:0006412">
    <property type="term" value="P:translation"/>
    <property type="evidence" value="ECO:0007669"/>
    <property type="project" value="InterPro"/>
</dbReference>
<dbReference type="InterPro" id="IPR014717">
    <property type="entry name" value="Transl_elong_EF1B/ribsomal_bS6"/>
</dbReference>
<sequence length="59" mass="6911">GSIKKDDFWGKRKLSYEINHQTEGFYSVSEFEIEPSKVSSLKQKLNLMQEVVRYLVTAK</sequence>
<dbReference type="InterPro" id="IPR020814">
    <property type="entry name" value="Ribosomal_S6_plastid/chlpt"/>
</dbReference>
<feature type="non-terminal residue" evidence="4">
    <location>
        <position position="1"/>
    </location>
</feature>
<dbReference type="GO" id="GO:0005840">
    <property type="term" value="C:ribosome"/>
    <property type="evidence" value="ECO:0007669"/>
    <property type="project" value="UniProtKB-KW"/>
</dbReference>
<comment type="similarity">
    <text evidence="1">Belongs to the bacterial ribosomal protein bS6 family.</text>
</comment>
<dbReference type="GO" id="GO:0003735">
    <property type="term" value="F:structural constituent of ribosome"/>
    <property type="evidence" value="ECO:0007669"/>
    <property type="project" value="InterPro"/>
</dbReference>
<dbReference type="AlphaFoldDB" id="A0A1F4U1E8"/>